<dbReference type="Gene3D" id="3.40.50.300">
    <property type="entry name" value="P-loop containing nucleotide triphosphate hydrolases"/>
    <property type="match status" value="1"/>
</dbReference>
<evidence type="ECO:0000256" key="3">
    <source>
        <dbReference type="ARBA" id="ARBA00022840"/>
    </source>
</evidence>
<dbReference type="GO" id="GO:0004386">
    <property type="term" value="F:helicase activity"/>
    <property type="evidence" value="ECO:0007669"/>
    <property type="project" value="UniProtKB-KW"/>
</dbReference>
<feature type="compositionally biased region" description="Basic and acidic residues" evidence="4">
    <location>
        <begin position="1105"/>
        <end position="1114"/>
    </location>
</feature>
<dbReference type="InterPro" id="IPR027417">
    <property type="entry name" value="P-loop_NTPase"/>
</dbReference>
<feature type="compositionally biased region" description="Low complexity" evidence="4">
    <location>
        <begin position="1087"/>
        <end position="1098"/>
    </location>
</feature>
<sequence length="1141" mass="126383">MSPPRSPHYIPVGCIGVSRSDIDVEDAVWQITDSTWKSFVCQEKATTGKPLDAARNVDHDSLLQEALLRSAAAKACAPLFQARWVQLEFRIFPEFDDTAVLRVYILADDVLRGAVSRSQGSLFKARGRILGQVDCSARAWSGVEAPHPFRRSPFVLKSTDRDETSLLELFNNIPSPAPDNSVITDPFLKKVAADVLKGKIAGLKSELLPYQKRSIALMIQKEMYPGQVLDPRLLHLHDRDGHSWYLDPFAGGVFRDARHYDGVSGGILAEEMGTGKTIMCLALLLATRSFPAEAPEFFWSSATPTRKSVGSLMDMAASCATRNSQPWRSYYGYTKKKDYDKTSIASAIQRNHGSYLLPGAEPRRCGRVGSNYVAVKRKIYLSSTSLVIVPNNLLSQWRQEISKHTEDLEVLVLAKNDAIPAVEALLAYDVLLFSQSRFEKLFKIENISETPLASIHFKRCIVDEGHILGNSKMNSKSSLLRGLDALQFSSRWIVTGTPSRGLYGTGNQASNDSTENSVNGSPGQKNVPSLVDRSSREQERKDLEKLGSIAALYLKARPWANSALEIEDTLAKWTNYLVPPKNGPGRAGRWDCLKLTINSLIVRHQLHEVLDQLPPVDEKIVLLDGSYQDMLSLNIFAMMIIFNAVQSQRTDQDYFFHIKQRKSLLQIVHNLKQSSFFGGSFFSAEEIAKSVQTAEEFLDKKKVETSVEDEQLLKTAINFGHLVLTSTLRGLSNRFHEMPICVTGFPGGAGKHWSLDGETDDPVCTSASMVIALQKLLYKTAGNPEELNSLLNGGLIQEGILEREKAQSEAELTGTTKKKGQKSETLAGNTKLGDDSPKKTRSHGINGAEPAPVLADASFSAALAETKLVSTVSAKLSYLIDSIVKHQDDEKIIIFYENENVAWYLASILDVLQIQHLIYAKGLSVERRAQYVNTFQHIETFRVLLMDLSQAAFGLDMRAASRVYFINPVLNPQVQSQAIARVRRISQHREVSVETLVLKDSIDEVILDRKENMTQAEHGKAKTILDVTSINNWIRNAKIVPVGDAGDSHAAQMVPLATPLHVFGKGFGRLADPDDGLIKDEPITSQAALPLRAATPPASGHKRRRDESDTRVSFKADVGNTETMVSRPARRVRFTIDSDSD</sequence>
<dbReference type="Pfam" id="PF00271">
    <property type="entry name" value="Helicase_C"/>
    <property type="match status" value="1"/>
</dbReference>
<dbReference type="InterPro" id="IPR014001">
    <property type="entry name" value="Helicase_ATP-bd"/>
</dbReference>
<organism evidence="6 7">
    <name type="scientific">Akanthomyces lecanii RCEF 1005</name>
    <dbReference type="NCBI Taxonomy" id="1081108"/>
    <lineage>
        <taxon>Eukaryota</taxon>
        <taxon>Fungi</taxon>
        <taxon>Dikarya</taxon>
        <taxon>Ascomycota</taxon>
        <taxon>Pezizomycotina</taxon>
        <taxon>Sordariomycetes</taxon>
        <taxon>Hypocreomycetidae</taxon>
        <taxon>Hypocreales</taxon>
        <taxon>Cordycipitaceae</taxon>
        <taxon>Akanthomyces</taxon>
        <taxon>Cordyceps confragosa</taxon>
    </lineage>
</organism>
<dbReference type="SMART" id="SM00487">
    <property type="entry name" value="DEXDc"/>
    <property type="match status" value="1"/>
</dbReference>
<dbReference type="GO" id="GO:0016787">
    <property type="term" value="F:hydrolase activity"/>
    <property type="evidence" value="ECO:0007669"/>
    <property type="project" value="UniProtKB-KW"/>
</dbReference>
<dbReference type="STRING" id="1081108.A0A168KJD2"/>
<dbReference type="OrthoDB" id="2801544at2759"/>
<keyword evidence="6" id="KW-0347">Helicase</keyword>
<dbReference type="GO" id="GO:0005524">
    <property type="term" value="F:ATP binding"/>
    <property type="evidence" value="ECO:0007669"/>
    <property type="project" value="UniProtKB-KW"/>
</dbReference>
<evidence type="ECO:0000256" key="2">
    <source>
        <dbReference type="ARBA" id="ARBA00022801"/>
    </source>
</evidence>
<comment type="caution">
    <text evidence="6">The sequence shown here is derived from an EMBL/GenBank/DDBJ whole genome shotgun (WGS) entry which is preliminary data.</text>
</comment>
<dbReference type="Gene3D" id="3.40.50.10810">
    <property type="entry name" value="Tandem AAA-ATPase domain"/>
    <property type="match status" value="2"/>
</dbReference>
<dbReference type="EMBL" id="AZHF01000001">
    <property type="protein sequence ID" value="OAA81779.1"/>
    <property type="molecule type" value="Genomic_DNA"/>
</dbReference>
<keyword evidence="3" id="KW-0067">ATP-binding</keyword>
<keyword evidence="7" id="KW-1185">Reference proteome</keyword>
<keyword evidence="1" id="KW-0547">Nucleotide-binding</keyword>
<dbReference type="PROSITE" id="PS51194">
    <property type="entry name" value="HELICASE_CTER"/>
    <property type="match status" value="1"/>
</dbReference>
<dbReference type="GO" id="GO:0005634">
    <property type="term" value="C:nucleus"/>
    <property type="evidence" value="ECO:0007669"/>
    <property type="project" value="TreeGrafter"/>
</dbReference>
<dbReference type="Proteomes" id="UP000076881">
    <property type="component" value="Unassembled WGS sequence"/>
</dbReference>
<name>A0A168KJD2_CORDF</name>
<evidence type="ECO:0000256" key="1">
    <source>
        <dbReference type="ARBA" id="ARBA00022741"/>
    </source>
</evidence>
<evidence type="ECO:0000313" key="7">
    <source>
        <dbReference type="Proteomes" id="UP000076881"/>
    </source>
</evidence>
<feature type="region of interest" description="Disordered" evidence="4">
    <location>
        <begin position="1082"/>
        <end position="1125"/>
    </location>
</feature>
<accession>A0A168KJD2</accession>
<keyword evidence="2" id="KW-0378">Hydrolase</keyword>
<dbReference type="InterPro" id="IPR038718">
    <property type="entry name" value="SNF2-like_sf"/>
</dbReference>
<proteinExistence type="predicted"/>
<dbReference type="PANTHER" id="PTHR45626">
    <property type="entry name" value="TRANSCRIPTION TERMINATION FACTOR 2-RELATED"/>
    <property type="match status" value="1"/>
</dbReference>
<dbReference type="Pfam" id="PF00176">
    <property type="entry name" value="SNF2-rel_dom"/>
    <property type="match status" value="1"/>
</dbReference>
<dbReference type="GO" id="GO:0006281">
    <property type="term" value="P:DNA repair"/>
    <property type="evidence" value="ECO:0007669"/>
    <property type="project" value="TreeGrafter"/>
</dbReference>
<dbReference type="CDD" id="cd18793">
    <property type="entry name" value="SF2_C_SNF"/>
    <property type="match status" value="1"/>
</dbReference>
<feature type="region of interest" description="Disordered" evidence="4">
    <location>
        <begin position="503"/>
        <end position="537"/>
    </location>
</feature>
<dbReference type="SUPFAM" id="SSF52540">
    <property type="entry name" value="P-loop containing nucleoside triphosphate hydrolases"/>
    <property type="match status" value="2"/>
</dbReference>
<feature type="region of interest" description="Disordered" evidence="4">
    <location>
        <begin position="807"/>
        <end position="849"/>
    </location>
</feature>
<dbReference type="GO" id="GO:0008094">
    <property type="term" value="F:ATP-dependent activity, acting on DNA"/>
    <property type="evidence" value="ECO:0007669"/>
    <property type="project" value="TreeGrafter"/>
</dbReference>
<evidence type="ECO:0000313" key="6">
    <source>
        <dbReference type="EMBL" id="OAA81779.1"/>
    </source>
</evidence>
<protein>
    <submittedName>
        <fullName evidence="6">SNF2 family helicase</fullName>
    </submittedName>
</protein>
<evidence type="ECO:0000259" key="5">
    <source>
        <dbReference type="PROSITE" id="PS51194"/>
    </source>
</evidence>
<feature type="domain" description="Helicase C-terminal" evidence="5">
    <location>
        <begin position="878"/>
        <end position="1038"/>
    </location>
</feature>
<evidence type="ECO:0000256" key="4">
    <source>
        <dbReference type="SAM" id="MobiDB-lite"/>
    </source>
</evidence>
<feature type="compositionally biased region" description="Polar residues" evidence="4">
    <location>
        <begin position="505"/>
        <end position="527"/>
    </location>
</feature>
<dbReference type="InterPro" id="IPR000330">
    <property type="entry name" value="SNF2_N"/>
</dbReference>
<dbReference type="InterPro" id="IPR050628">
    <property type="entry name" value="SNF2_RAD54_helicase_TF"/>
</dbReference>
<dbReference type="InterPro" id="IPR049730">
    <property type="entry name" value="SNF2/RAD54-like_C"/>
</dbReference>
<dbReference type="AlphaFoldDB" id="A0A168KJD2"/>
<reference evidence="6 7" key="1">
    <citation type="journal article" date="2016" name="Genome Biol. Evol.">
        <title>Divergent and convergent evolution of fungal pathogenicity.</title>
        <authorList>
            <person name="Shang Y."/>
            <person name="Xiao G."/>
            <person name="Zheng P."/>
            <person name="Cen K."/>
            <person name="Zhan S."/>
            <person name="Wang C."/>
        </authorList>
    </citation>
    <scope>NUCLEOTIDE SEQUENCE [LARGE SCALE GENOMIC DNA]</scope>
    <source>
        <strain evidence="6 7">RCEF 1005</strain>
    </source>
</reference>
<dbReference type="InterPro" id="IPR001650">
    <property type="entry name" value="Helicase_C-like"/>
</dbReference>
<gene>
    <name evidence="6" type="ORF">LEL_01324</name>
</gene>
<dbReference type="PANTHER" id="PTHR45626:SF51">
    <property type="entry name" value="SNF2-RELATED DOMAIN-CONTAINING PROTEIN"/>
    <property type="match status" value="1"/>
</dbReference>